<dbReference type="RefSeq" id="WP_343784177.1">
    <property type="nucleotide sequence ID" value="NZ_BAAACZ010000024.1"/>
</dbReference>
<comment type="similarity">
    <text evidence="1">Belongs to the UPF0340 family.</text>
</comment>
<dbReference type="HAMAP" id="MF_00800">
    <property type="entry name" value="UPF0340"/>
    <property type="match status" value="1"/>
</dbReference>
<dbReference type="InterPro" id="IPR028345">
    <property type="entry name" value="Antibiotic_NAT-like"/>
</dbReference>
<proteinExistence type="inferred from homology"/>
<comment type="caution">
    <text evidence="2">The sequence shown here is derived from an EMBL/GenBank/DDBJ whole genome shotgun (WGS) entry which is preliminary data.</text>
</comment>
<sequence>MTVEQLRQDFQTILNEWKQSQVVKKGDLMVVGCSTSEIAGEKIGSAGSTDIAKVLHTQLKAFQQETGVHIAYQCCEHLNRAIVIDREVQQMLSLDEVSAIPHPSAGGSMAAYIYEHMDNPVLVEHIKADLGMDIGDTFIGMHLKHVAVPLRFSQKSLGDANVTYAYTRPKLIGGKRAIYN</sequence>
<dbReference type="NCBIfam" id="TIGR01440">
    <property type="entry name" value="TIGR01440 family protein"/>
    <property type="match status" value="1"/>
</dbReference>
<dbReference type="EMBL" id="BAAACZ010000024">
    <property type="protein sequence ID" value="GAA0468724.1"/>
    <property type="molecule type" value="Genomic_DNA"/>
</dbReference>
<dbReference type="Proteomes" id="UP001500740">
    <property type="component" value="Unassembled WGS sequence"/>
</dbReference>
<dbReference type="PIRSF" id="PIRSF007510">
    <property type="entry name" value="UCP007510"/>
    <property type="match status" value="1"/>
</dbReference>
<evidence type="ECO:0000256" key="1">
    <source>
        <dbReference type="HAMAP-Rule" id="MF_00800"/>
    </source>
</evidence>
<dbReference type="Gene3D" id="3.40.50.10360">
    <property type="entry name" value="Hypothetical protein TT1679"/>
    <property type="match status" value="1"/>
</dbReference>
<accession>A0ABN1A6K7</accession>
<reference evidence="2 3" key="1">
    <citation type="journal article" date="2019" name="Int. J. Syst. Evol. Microbiol.">
        <title>The Global Catalogue of Microorganisms (GCM) 10K type strain sequencing project: providing services to taxonomists for standard genome sequencing and annotation.</title>
        <authorList>
            <consortium name="The Broad Institute Genomics Platform"/>
            <consortium name="The Broad Institute Genome Sequencing Center for Infectious Disease"/>
            <person name="Wu L."/>
            <person name="Ma J."/>
        </authorList>
    </citation>
    <scope>NUCLEOTIDE SEQUENCE [LARGE SCALE GENOMIC DNA]</scope>
    <source>
        <strain evidence="2 3">JCM 14193</strain>
    </source>
</reference>
<protein>
    <recommendedName>
        <fullName evidence="1">UPF0340 protein GCM10008935_25740</fullName>
    </recommendedName>
</protein>
<gene>
    <name evidence="2" type="ORF">GCM10008935_25740</name>
</gene>
<evidence type="ECO:0000313" key="3">
    <source>
        <dbReference type="Proteomes" id="UP001500740"/>
    </source>
</evidence>
<organism evidence="2 3">
    <name type="scientific">Alkalibacillus silvisoli</name>
    <dbReference type="NCBI Taxonomy" id="392823"/>
    <lineage>
        <taxon>Bacteria</taxon>
        <taxon>Bacillati</taxon>
        <taxon>Bacillota</taxon>
        <taxon>Bacilli</taxon>
        <taxon>Bacillales</taxon>
        <taxon>Bacillaceae</taxon>
        <taxon>Alkalibacillus</taxon>
    </lineage>
</organism>
<name>A0ABN1A6K7_9BACI</name>
<dbReference type="SUPFAM" id="SSF110710">
    <property type="entry name" value="TTHA0583/YokD-like"/>
    <property type="match status" value="1"/>
</dbReference>
<dbReference type="Pfam" id="PF04260">
    <property type="entry name" value="DUF436"/>
    <property type="match status" value="1"/>
</dbReference>
<dbReference type="InterPro" id="IPR006340">
    <property type="entry name" value="DUF436"/>
</dbReference>
<keyword evidence="3" id="KW-1185">Reference proteome</keyword>
<evidence type="ECO:0000313" key="2">
    <source>
        <dbReference type="EMBL" id="GAA0468724.1"/>
    </source>
</evidence>